<dbReference type="RefSeq" id="WP_009545494.1">
    <property type="nucleotide sequence ID" value="NC_010546.1"/>
</dbReference>
<keyword evidence="2" id="KW-1185">Reference proteome</keyword>
<proteinExistence type="predicted"/>
<dbReference type="KEGG" id="cyt:cce_3331"/>
<accession>B1WY95</accession>
<dbReference type="eggNOG" id="ENOG5030SNB">
    <property type="taxonomic scope" value="Bacteria"/>
</dbReference>
<dbReference type="OrthoDB" id="572057at2"/>
<gene>
    <name evidence="1" type="ordered locus">cce_3331</name>
</gene>
<dbReference type="AlphaFoldDB" id="B1WY95"/>
<evidence type="ECO:0000313" key="2">
    <source>
        <dbReference type="Proteomes" id="UP000001203"/>
    </source>
</evidence>
<sequence>MNRFLYEKSKSYQGYLIIPFLIAKVSGEFIYSYALLAAEGYEDEFHKAKNPTGLCSNTLAGIIEIAQEHLNQYSVNLKEDNYFNQRYTYQNTLIIIHQEGKRCFYDHYPSHELRNIAAPTLFLSANDCINWIKKRLDRRQAQLY</sequence>
<dbReference type="HOGENOM" id="CLU_146027_0_0_3"/>
<name>B1WY95_CROS5</name>
<organism evidence="1 2">
    <name type="scientific">Crocosphaera subtropica (strain ATCC 51142 / BH68)</name>
    <name type="common">Cyanothece sp. (strain ATCC 51142)</name>
    <dbReference type="NCBI Taxonomy" id="43989"/>
    <lineage>
        <taxon>Bacteria</taxon>
        <taxon>Bacillati</taxon>
        <taxon>Cyanobacteriota</taxon>
        <taxon>Cyanophyceae</taxon>
        <taxon>Oscillatoriophycideae</taxon>
        <taxon>Chroococcales</taxon>
        <taxon>Aphanothecaceae</taxon>
        <taxon>Crocosphaera</taxon>
        <taxon>Crocosphaera subtropica</taxon>
    </lineage>
</organism>
<protein>
    <submittedName>
        <fullName evidence="1">Uncharacterized protein</fullName>
    </submittedName>
</protein>
<dbReference type="Proteomes" id="UP000001203">
    <property type="component" value="Chromosome circular"/>
</dbReference>
<evidence type="ECO:0000313" key="1">
    <source>
        <dbReference type="EMBL" id="ACB52679.1"/>
    </source>
</evidence>
<reference evidence="1 2" key="1">
    <citation type="journal article" date="2008" name="Proc. Natl. Acad. Sci. U.S.A.">
        <title>The genome of Cyanothece 51142, a unicellular diazotrophic cyanobacterium important in the marine nitrogen cycle.</title>
        <authorList>
            <person name="Welsh E.A."/>
            <person name="Liberton M."/>
            <person name="Stoeckel J."/>
            <person name="Loh T."/>
            <person name="Elvitigala T."/>
            <person name="Wang C."/>
            <person name="Wollam A."/>
            <person name="Fulton R.S."/>
            <person name="Clifton S.W."/>
            <person name="Jacobs J.M."/>
            <person name="Aurora R."/>
            <person name="Ghosh B.K."/>
            <person name="Sherman L.A."/>
            <person name="Smith R.D."/>
            <person name="Wilson R.K."/>
            <person name="Pakrasi H.B."/>
        </authorList>
    </citation>
    <scope>NUCLEOTIDE SEQUENCE [LARGE SCALE GENOMIC DNA]</scope>
    <source>
        <strain evidence="2">ATCC 51142 / BH68</strain>
    </source>
</reference>
<dbReference type="EMBL" id="CP000806">
    <property type="protein sequence ID" value="ACB52679.1"/>
    <property type="molecule type" value="Genomic_DNA"/>
</dbReference>